<comment type="subcellular location">
    <subcellularLocation>
        <location evidence="1 12 13">Cytoplasm</location>
    </subcellularLocation>
</comment>
<dbReference type="GO" id="GO:0003697">
    <property type="term" value="F:single-stranded DNA binding"/>
    <property type="evidence" value="ECO:0007669"/>
    <property type="project" value="UniProtKB-UniRule"/>
</dbReference>
<dbReference type="GO" id="GO:0005524">
    <property type="term" value="F:ATP binding"/>
    <property type="evidence" value="ECO:0007669"/>
    <property type="project" value="UniProtKB-UniRule"/>
</dbReference>
<dbReference type="PROSITE" id="PS00617">
    <property type="entry name" value="RECF_1"/>
    <property type="match status" value="1"/>
</dbReference>
<keyword evidence="9 12" id="KW-0238">DNA-binding</keyword>
<keyword evidence="7 12" id="KW-0227">DNA damage</keyword>
<evidence type="ECO:0000256" key="12">
    <source>
        <dbReference type="HAMAP-Rule" id="MF_00365"/>
    </source>
</evidence>
<keyword evidence="5 12" id="KW-0235">DNA replication</keyword>
<comment type="similarity">
    <text evidence="2 12 13">Belongs to the RecF family.</text>
</comment>
<dbReference type="Gene3D" id="1.20.1050.90">
    <property type="entry name" value="RecF/RecN/SMC, N-terminal domain"/>
    <property type="match status" value="1"/>
</dbReference>
<dbReference type="AlphaFoldDB" id="A0A1H6ITU3"/>
<evidence type="ECO:0000256" key="7">
    <source>
        <dbReference type="ARBA" id="ARBA00022763"/>
    </source>
</evidence>
<evidence type="ECO:0000256" key="5">
    <source>
        <dbReference type="ARBA" id="ARBA00022705"/>
    </source>
</evidence>
<keyword evidence="6 12" id="KW-0547">Nucleotide-binding</keyword>
<organism evidence="15 16">
    <name type="scientific">Ruminococcus flavefaciens</name>
    <dbReference type="NCBI Taxonomy" id="1265"/>
    <lineage>
        <taxon>Bacteria</taxon>
        <taxon>Bacillati</taxon>
        <taxon>Bacillota</taxon>
        <taxon>Clostridia</taxon>
        <taxon>Eubacteriales</taxon>
        <taxon>Oscillospiraceae</taxon>
        <taxon>Ruminococcus</taxon>
    </lineage>
</organism>
<dbReference type="InterPro" id="IPR018078">
    <property type="entry name" value="DNA-binding_RecF_CS"/>
</dbReference>
<evidence type="ECO:0000256" key="9">
    <source>
        <dbReference type="ARBA" id="ARBA00023125"/>
    </source>
</evidence>
<keyword evidence="11 12" id="KW-0742">SOS response</keyword>
<gene>
    <name evidence="12" type="primary">recF</name>
    <name evidence="15" type="ORF">SAMN02910265_01155</name>
</gene>
<reference evidence="15 16" key="1">
    <citation type="submission" date="2016-10" db="EMBL/GenBank/DDBJ databases">
        <authorList>
            <person name="de Groot N.N."/>
        </authorList>
    </citation>
    <scope>NUCLEOTIDE SEQUENCE [LARGE SCALE GENOMIC DNA]</scope>
    <source>
        <strain evidence="15 16">YAD2003</strain>
    </source>
</reference>
<dbReference type="HAMAP" id="MF_00365">
    <property type="entry name" value="RecF"/>
    <property type="match status" value="1"/>
</dbReference>
<dbReference type="EMBL" id="FNWV01000003">
    <property type="protein sequence ID" value="SEH51435.1"/>
    <property type="molecule type" value="Genomic_DNA"/>
</dbReference>
<evidence type="ECO:0000256" key="1">
    <source>
        <dbReference type="ARBA" id="ARBA00004496"/>
    </source>
</evidence>
<dbReference type="InterPro" id="IPR003395">
    <property type="entry name" value="RecF/RecN/SMC_N"/>
</dbReference>
<evidence type="ECO:0000256" key="3">
    <source>
        <dbReference type="ARBA" id="ARBA00020170"/>
    </source>
</evidence>
<evidence type="ECO:0000313" key="16">
    <source>
        <dbReference type="Proteomes" id="UP000183190"/>
    </source>
</evidence>
<proteinExistence type="inferred from homology"/>
<evidence type="ECO:0000259" key="14">
    <source>
        <dbReference type="Pfam" id="PF02463"/>
    </source>
</evidence>
<evidence type="ECO:0000256" key="13">
    <source>
        <dbReference type="RuleBase" id="RU000578"/>
    </source>
</evidence>
<evidence type="ECO:0000256" key="4">
    <source>
        <dbReference type="ARBA" id="ARBA00022490"/>
    </source>
</evidence>
<dbReference type="PANTHER" id="PTHR32182:SF0">
    <property type="entry name" value="DNA REPLICATION AND REPAIR PROTEIN RECF"/>
    <property type="match status" value="1"/>
</dbReference>
<protein>
    <recommendedName>
        <fullName evidence="3 12">DNA replication and repair protein RecF</fullName>
    </recommendedName>
</protein>
<dbReference type="SUPFAM" id="SSF52540">
    <property type="entry name" value="P-loop containing nucleoside triphosphate hydrolases"/>
    <property type="match status" value="1"/>
</dbReference>
<dbReference type="RefSeq" id="WP_074715219.1">
    <property type="nucleotide sequence ID" value="NZ_FNWV01000003.1"/>
</dbReference>
<dbReference type="Gene3D" id="3.40.50.300">
    <property type="entry name" value="P-loop containing nucleotide triphosphate hydrolases"/>
    <property type="match status" value="1"/>
</dbReference>
<evidence type="ECO:0000313" key="15">
    <source>
        <dbReference type="EMBL" id="SEH51435.1"/>
    </source>
</evidence>
<feature type="binding site" evidence="12">
    <location>
        <begin position="30"/>
        <end position="37"/>
    </location>
    <ligand>
        <name>ATP</name>
        <dbReference type="ChEBI" id="CHEBI:30616"/>
    </ligand>
</feature>
<sequence>MIVTYADIDGFKNLKGISFSPDPKYNIIVGSNAQGKTNLLEAMWILSGCKSFRGSKEKDYICLGGERMQSRIKILDSVREQKISFEMTRTAANPKNITLNGVKQKGTRALFDVFKCIAFIPDDTDIVKGSPEKRRNFVDMAASQLNPVFVMHINKNNAIMNQRNALLKGIMQGNTDRSILEIWDRQASHEGAVISYMRSEYIKKINEICGRLYRTISGGSEELELEYKSNVFRSEDFEKPCGEEAYEQYYRKLAETADYDIRTGSTHAGVNRDEIIIKINGVSAKDYGSQGQIKSAALVMKLAQAEIFMQKSKDAPVIFLDDVMGELDESRQRFVFDMIKDMQVFITTPNENALLPEIKGKVLHISGGSISEVEENVSAHRE</sequence>
<dbReference type="Proteomes" id="UP000183190">
    <property type="component" value="Unassembled WGS sequence"/>
</dbReference>
<dbReference type="NCBIfam" id="TIGR00611">
    <property type="entry name" value="recf"/>
    <property type="match status" value="1"/>
</dbReference>
<dbReference type="PANTHER" id="PTHR32182">
    <property type="entry name" value="DNA REPLICATION AND REPAIR PROTEIN RECF"/>
    <property type="match status" value="1"/>
</dbReference>
<dbReference type="InterPro" id="IPR027417">
    <property type="entry name" value="P-loop_NTPase"/>
</dbReference>
<dbReference type="PROSITE" id="PS00618">
    <property type="entry name" value="RECF_2"/>
    <property type="match status" value="1"/>
</dbReference>
<feature type="domain" description="RecF/RecN/SMC N-terminal" evidence="14">
    <location>
        <begin position="7"/>
        <end position="353"/>
    </location>
</feature>
<evidence type="ECO:0000256" key="8">
    <source>
        <dbReference type="ARBA" id="ARBA00022840"/>
    </source>
</evidence>
<dbReference type="GO" id="GO:0009432">
    <property type="term" value="P:SOS response"/>
    <property type="evidence" value="ECO:0007669"/>
    <property type="project" value="UniProtKB-UniRule"/>
</dbReference>
<name>A0A1H6ITU3_RUMFL</name>
<accession>A0A1H6ITU3</accession>
<dbReference type="OrthoDB" id="9803889at2"/>
<dbReference type="GO" id="GO:0006302">
    <property type="term" value="P:double-strand break repair"/>
    <property type="evidence" value="ECO:0007669"/>
    <property type="project" value="TreeGrafter"/>
</dbReference>
<comment type="function">
    <text evidence="12 13">The RecF protein is involved in DNA metabolism; it is required for DNA replication and normal SOS inducibility. RecF binds preferentially to single-stranded, linear DNA. It also seems to bind ATP.</text>
</comment>
<evidence type="ECO:0000256" key="11">
    <source>
        <dbReference type="ARBA" id="ARBA00023236"/>
    </source>
</evidence>
<dbReference type="GO" id="GO:0005737">
    <property type="term" value="C:cytoplasm"/>
    <property type="evidence" value="ECO:0007669"/>
    <property type="project" value="UniProtKB-SubCell"/>
</dbReference>
<evidence type="ECO:0000256" key="2">
    <source>
        <dbReference type="ARBA" id="ARBA00008016"/>
    </source>
</evidence>
<dbReference type="InterPro" id="IPR001238">
    <property type="entry name" value="DNA-binding_RecF"/>
</dbReference>
<keyword evidence="8 12" id="KW-0067">ATP-binding</keyword>
<dbReference type="GO" id="GO:0006260">
    <property type="term" value="P:DNA replication"/>
    <property type="evidence" value="ECO:0007669"/>
    <property type="project" value="UniProtKB-UniRule"/>
</dbReference>
<keyword evidence="10 12" id="KW-0234">DNA repair</keyword>
<dbReference type="InterPro" id="IPR042174">
    <property type="entry name" value="RecF_2"/>
</dbReference>
<dbReference type="GO" id="GO:0000731">
    <property type="term" value="P:DNA synthesis involved in DNA repair"/>
    <property type="evidence" value="ECO:0007669"/>
    <property type="project" value="TreeGrafter"/>
</dbReference>
<evidence type="ECO:0000256" key="6">
    <source>
        <dbReference type="ARBA" id="ARBA00022741"/>
    </source>
</evidence>
<keyword evidence="4 12" id="KW-0963">Cytoplasm</keyword>
<dbReference type="Pfam" id="PF02463">
    <property type="entry name" value="SMC_N"/>
    <property type="match status" value="1"/>
</dbReference>
<evidence type="ECO:0000256" key="10">
    <source>
        <dbReference type="ARBA" id="ARBA00023204"/>
    </source>
</evidence>